<feature type="transmembrane region" description="Helical" evidence="12">
    <location>
        <begin position="20"/>
        <end position="41"/>
    </location>
</feature>
<evidence type="ECO:0000256" key="10">
    <source>
        <dbReference type="ARBA" id="ARBA00023004"/>
    </source>
</evidence>
<keyword evidence="7" id="KW-0479">Metal-binding</keyword>
<evidence type="ECO:0000256" key="11">
    <source>
        <dbReference type="ARBA" id="ARBA00023136"/>
    </source>
</evidence>
<dbReference type="Proteomes" id="UP000179266">
    <property type="component" value="Unassembled WGS sequence"/>
</dbReference>
<evidence type="ECO:0000256" key="7">
    <source>
        <dbReference type="ARBA" id="ARBA00022723"/>
    </source>
</evidence>
<comment type="similarity">
    <text evidence="2">Belongs to the NapC/NirT/NrfH family.</text>
</comment>
<evidence type="ECO:0000256" key="2">
    <source>
        <dbReference type="ARBA" id="ARBA00007395"/>
    </source>
</evidence>
<keyword evidence="5" id="KW-0349">Heme</keyword>
<dbReference type="GO" id="GO:0005886">
    <property type="term" value="C:plasma membrane"/>
    <property type="evidence" value="ECO:0007669"/>
    <property type="project" value="UniProtKB-SubCell"/>
</dbReference>
<dbReference type="GO" id="GO:0009061">
    <property type="term" value="P:anaerobic respiration"/>
    <property type="evidence" value="ECO:0007669"/>
    <property type="project" value="TreeGrafter"/>
</dbReference>
<feature type="transmembrane region" description="Helical" evidence="12">
    <location>
        <begin position="100"/>
        <end position="125"/>
    </location>
</feature>
<feature type="domain" description="NapC/NirT cytochrome c N-terminal" evidence="13">
    <location>
        <begin position="106"/>
        <end position="186"/>
    </location>
</feature>
<dbReference type="InterPro" id="IPR036280">
    <property type="entry name" value="Multihaem_cyt_sf"/>
</dbReference>
<dbReference type="Pfam" id="PF03264">
    <property type="entry name" value="Cytochrom_NNT"/>
    <property type="match status" value="1"/>
</dbReference>
<dbReference type="AlphaFoldDB" id="A0A1F7RUJ2"/>
<keyword evidence="3" id="KW-0813">Transport</keyword>
<evidence type="ECO:0000256" key="1">
    <source>
        <dbReference type="ARBA" id="ARBA00004236"/>
    </source>
</evidence>
<protein>
    <recommendedName>
        <fullName evidence="13">NapC/NirT cytochrome c N-terminal domain-containing protein</fullName>
    </recommendedName>
</protein>
<evidence type="ECO:0000256" key="5">
    <source>
        <dbReference type="ARBA" id="ARBA00022617"/>
    </source>
</evidence>
<dbReference type="PANTHER" id="PTHR30333:SF1">
    <property type="entry name" value="CYTOCHROME C-TYPE PROTEIN NAPC"/>
    <property type="match status" value="1"/>
</dbReference>
<evidence type="ECO:0000256" key="3">
    <source>
        <dbReference type="ARBA" id="ARBA00022448"/>
    </source>
</evidence>
<dbReference type="GO" id="GO:0009055">
    <property type="term" value="F:electron transfer activity"/>
    <property type="evidence" value="ECO:0007669"/>
    <property type="project" value="TreeGrafter"/>
</dbReference>
<keyword evidence="9 12" id="KW-1133">Transmembrane helix</keyword>
<dbReference type="InterPro" id="IPR038266">
    <property type="entry name" value="NapC/NirT_cytc_sf"/>
</dbReference>
<keyword evidence="8" id="KW-0249">Electron transport</keyword>
<evidence type="ECO:0000313" key="14">
    <source>
        <dbReference type="EMBL" id="OGL44748.1"/>
    </source>
</evidence>
<dbReference type="EMBL" id="MGDD01000208">
    <property type="protein sequence ID" value="OGL44748.1"/>
    <property type="molecule type" value="Genomic_DNA"/>
</dbReference>
<accession>A0A1F7RUJ2</accession>
<evidence type="ECO:0000313" key="15">
    <source>
        <dbReference type="Proteomes" id="UP000179266"/>
    </source>
</evidence>
<name>A0A1F7RUJ2_9BACT</name>
<organism evidence="14 15">
    <name type="scientific">Candidatus Schekmanbacteria bacterium RBG_13_48_7</name>
    <dbReference type="NCBI Taxonomy" id="1817878"/>
    <lineage>
        <taxon>Bacteria</taxon>
        <taxon>Candidatus Schekmaniibacteriota</taxon>
    </lineage>
</organism>
<feature type="transmembrane region" description="Helical" evidence="12">
    <location>
        <begin position="47"/>
        <end position="75"/>
    </location>
</feature>
<proteinExistence type="inferred from homology"/>
<evidence type="ECO:0000259" key="13">
    <source>
        <dbReference type="Pfam" id="PF03264"/>
    </source>
</evidence>
<comment type="caution">
    <text evidence="14">The sequence shown here is derived from an EMBL/GenBank/DDBJ whole genome shotgun (WGS) entry which is preliminary data.</text>
</comment>
<keyword evidence="10" id="KW-0408">Iron</keyword>
<dbReference type="GO" id="GO:0046872">
    <property type="term" value="F:metal ion binding"/>
    <property type="evidence" value="ECO:0007669"/>
    <property type="project" value="UniProtKB-KW"/>
</dbReference>
<dbReference type="Gene3D" id="1.10.3820.10">
    <property type="entry name" value="Di-heme elbow motif domain"/>
    <property type="match status" value="1"/>
</dbReference>
<evidence type="ECO:0000256" key="6">
    <source>
        <dbReference type="ARBA" id="ARBA00022692"/>
    </source>
</evidence>
<evidence type="ECO:0000256" key="4">
    <source>
        <dbReference type="ARBA" id="ARBA00022475"/>
    </source>
</evidence>
<evidence type="ECO:0000256" key="8">
    <source>
        <dbReference type="ARBA" id="ARBA00022982"/>
    </source>
</evidence>
<reference evidence="14 15" key="1">
    <citation type="journal article" date="2016" name="Nat. Commun.">
        <title>Thousands of microbial genomes shed light on interconnected biogeochemical processes in an aquifer system.</title>
        <authorList>
            <person name="Anantharaman K."/>
            <person name="Brown C.T."/>
            <person name="Hug L.A."/>
            <person name="Sharon I."/>
            <person name="Castelle C.J."/>
            <person name="Probst A.J."/>
            <person name="Thomas B.C."/>
            <person name="Singh A."/>
            <person name="Wilkins M.J."/>
            <person name="Karaoz U."/>
            <person name="Brodie E.L."/>
            <person name="Williams K.H."/>
            <person name="Hubbard S.S."/>
            <person name="Banfield J.F."/>
        </authorList>
    </citation>
    <scope>NUCLEOTIDE SEQUENCE [LARGE SCALE GENOMIC DNA]</scope>
</reference>
<keyword evidence="4" id="KW-1003">Cell membrane</keyword>
<gene>
    <name evidence="14" type="ORF">A2161_14305</name>
</gene>
<evidence type="ECO:0000256" key="12">
    <source>
        <dbReference type="SAM" id="Phobius"/>
    </source>
</evidence>
<keyword evidence="11 12" id="KW-0472">Membrane</keyword>
<dbReference type="InterPro" id="IPR005126">
    <property type="entry name" value="NapC/NirT_cyt_c_N"/>
</dbReference>
<sequence length="497" mass="57482">MLQKYINFIKGISVNWFGRIGVILTTSSFISFILIQLGWITGILNNAYIGLITYLMFPSLFILGLILIPAGWFLYRRTTGKTTNELLNERFDPKDLKTEIFGSSTFLMILFLTSINILFMGGASIRMLHFMDQPRFCGTACHSVMNPEWTTYNVSPHARVKCVQCHVGEGFHALLNSKINGMWQMVSITFSLYEKPIPTPIHQLRPARETCEKCHWPEKFYGNRLKTILHYSNDYFSVPVYTTLNLKIDTEKAAQKSGIHWHIGKENEVRYTSADDKRKKIIWVESKKPDGTFIRYNNIYTFKNDTEAKYVRTMDCVDCHNRATHIYENPESALDKSIHRGLIDRSLPYIRRESLTALTRDYSGSEYAVKEISNHLHGFYSRNFPDLSKSKFESINEVVKVLSNIYKKNIHPQMNITWGSYPSFIGHKNDSGCFRCHNENLIDRYGQTIPYDCTLCHSILANGDSDPLKYLKQPSESDPDYPMQLFLGNEFLKSLYE</sequence>
<dbReference type="SUPFAM" id="SSF48695">
    <property type="entry name" value="Multiheme cytochromes"/>
    <property type="match status" value="1"/>
</dbReference>
<dbReference type="PANTHER" id="PTHR30333">
    <property type="entry name" value="CYTOCHROME C-TYPE PROTEIN"/>
    <property type="match status" value="1"/>
</dbReference>
<comment type="subcellular location">
    <subcellularLocation>
        <location evidence="1">Cell membrane</location>
    </subcellularLocation>
</comment>
<evidence type="ECO:0000256" key="9">
    <source>
        <dbReference type="ARBA" id="ARBA00022989"/>
    </source>
</evidence>
<dbReference type="InterPro" id="IPR051174">
    <property type="entry name" value="Cytochrome_c-type_ET"/>
</dbReference>
<keyword evidence="6 12" id="KW-0812">Transmembrane</keyword>